<dbReference type="Proteomes" id="UP000287374">
    <property type="component" value="Unassembled WGS sequence"/>
</dbReference>
<evidence type="ECO:0000313" key="2">
    <source>
        <dbReference type="EMBL" id="RUR21134.1"/>
    </source>
</evidence>
<keyword evidence="4" id="KW-1185">Reference proteome</keyword>
<accession>A0A317U068</accession>
<reference evidence="1 3" key="1">
    <citation type="submission" date="2018-05" db="EMBL/GenBank/DDBJ databases">
        <title>Legionella qingyii sp.nov., whole genome shotgun sequence.</title>
        <authorList>
            <person name="Wu H."/>
            <person name="Zhu Q."/>
            <person name="Hu C."/>
        </authorList>
    </citation>
    <scope>NUCLEOTIDE SEQUENCE [LARGE SCALE GENOMIC DNA]</scope>
    <source>
        <strain evidence="1 3">HEB18</strain>
    </source>
</reference>
<dbReference type="RefSeq" id="WP_110144230.1">
    <property type="nucleotide sequence ID" value="NZ_QHJG01000060.1"/>
</dbReference>
<organism evidence="1 3">
    <name type="scientific">Legionella qingyii</name>
    <dbReference type="NCBI Taxonomy" id="2184757"/>
    <lineage>
        <taxon>Bacteria</taxon>
        <taxon>Pseudomonadati</taxon>
        <taxon>Pseudomonadota</taxon>
        <taxon>Gammaproteobacteria</taxon>
        <taxon>Legionellales</taxon>
        <taxon>Legionellaceae</taxon>
        <taxon>Legionella</taxon>
    </lineage>
</organism>
<sequence length="147" mass="17000">MKSSEVENEVREAKLSDLEVINLTEWLIFKIKIIYSRTIYEGDNPTEASAIRQEWQDLVCKIGKKGILGTIDYLLSGHHSVPSFPPSPVEFRKCYRTHVAPTVSKVHIIKKQKNLSDLPKEQNQEGYIQFQELLKKLKPSYLVSKRE</sequence>
<dbReference type="EMBL" id="QHJG01000060">
    <property type="protein sequence ID" value="PWY53862.1"/>
    <property type="molecule type" value="Genomic_DNA"/>
</dbReference>
<dbReference type="OrthoDB" id="9932656at2"/>
<comment type="caution">
    <text evidence="1">The sequence shown here is derived from an EMBL/GenBank/DDBJ whole genome shotgun (WGS) entry which is preliminary data.</text>
</comment>
<reference evidence="2 4" key="2">
    <citation type="submission" date="2018-12" db="EMBL/GenBank/DDBJ databases">
        <title>Legionella sp,whole genome shotgun sequence.</title>
        <authorList>
            <person name="Wu H."/>
        </authorList>
    </citation>
    <scope>NUCLEOTIDE SEQUENCE [LARGE SCALE GENOMIC DNA]</scope>
    <source>
        <strain evidence="4">km489</strain>
        <strain evidence="2">Km489</strain>
    </source>
</reference>
<proteinExistence type="predicted"/>
<dbReference type="AlphaFoldDB" id="A0A317U068"/>
<evidence type="ECO:0000313" key="3">
    <source>
        <dbReference type="Proteomes" id="UP000247152"/>
    </source>
</evidence>
<gene>
    <name evidence="1" type="ORF">DGG96_20000</name>
    <name evidence="2" type="ORF">ELY20_13555</name>
</gene>
<name>A0A317U068_9GAMM</name>
<evidence type="ECO:0000313" key="1">
    <source>
        <dbReference type="EMBL" id="PWY53862.1"/>
    </source>
</evidence>
<protein>
    <submittedName>
        <fullName evidence="1">Uncharacterized protein</fullName>
    </submittedName>
</protein>
<dbReference type="Proteomes" id="UP000247152">
    <property type="component" value="Unassembled WGS sequence"/>
</dbReference>
<dbReference type="EMBL" id="RZGX01000019">
    <property type="protein sequence ID" value="RUR21134.1"/>
    <property type="molecule type" value="Genomic_DNA"/>
</dbReference>
<evidence type="ECO:0000313" key="4">
    <source>
        <dbReference type="Proteomes" id="UP000287374"/>
    </source>
</evidence>